<dbReference type="Gene3D" id="3.10.100.10">
    <property type="entry name" value="Mannose-Binding Protein A, subunit A"/>
    <property type="match status" value="1"/>
</dbReference>
<dbReference type="GeneTree" id="ENSGT00940000177381"/>
<keyword evidence="4" id="KW-1185">Reference proteome</keyword>
<dbReference type="InterPro" id="IPR016186">
    <property type="entry name" value="C-type_lectin-like/link_sf"/>
</dbReference>
<dbReference type="PANTHER" id="PTHR45784:SF5">
    <property type="entry name" value="C-TYPE LECTIN DOMAIN FAMILY 20 MEMBER A-RELATED"/>
    <property type="match status" value="1"/>
</dbReference>
<evidence type="ECO:0000256" key="1">
    <source>
        <dbReference type="SAM" id="SignalP"/>
    </source>
</evidence>
<evidence type="ECO:0000313" key="4">
    <source>
        <dbReference type="Proteomes" id="UP000472265"/>
    </source>
</evidence>
<dbReference type="Ensembl" id="ENSSAUT00010020855.1">
    <property type="protein sequence ID" value="ENSSAUP00010019714.1"/>
    <property type="gene ID" value="ENSSAUG00010008865.1"/>
</dbReference>
<protein>
    <recommendedName>
        <fullName evidence="2">C-type lectin domain-containing protein</fullName>
    </recommendedName>
</protein>
<proteinExistence type="predicted"/>
<dbReference type="InterPro" id="IPR016187">
    <property type="entry name" value="CTDL_fold"/>
</dbReference>
<keyword evidence="1" id="KW-0732">Signal</keyword>
<dbReference type="AlphaFoldDB" id="A0A671V090"/>
<feature type="chain" id="PRO_5025684686" description="C-type lectin domain-containing protein" evidence="1">
    <location>
        <begin position="20"/>
        <end position="189"/>
    </location>
</feature>
<organism evidence="3 4">
    <name type="scientific">Sparus aurata</name>
    <name type="common">Gilthead sea bream</name>
    <dbReference type="NCBI Taxonomy" id="8175"/>
    <lineage>
        <taxon>Eukaryota</taxon>
        <taxon>Metazoa</taxon>
        <taxon>Chordata</taxon>
        <taxon>Craniata</taxon>
        <taxon>Vertebrata</taxon>
        <taxon>Euteleostomi</taxon>
        <taxon>Actinopterygii</taxon>
        <taxon>Neopterygii</taxon>
        <taxon>Teleostei</taxon>
        <taxon>Neoteleostei</taxon>
        <taxon>Acanthomorphata</taxon>
        <taxon>Eupercaria</taxon>
        <taxon>Spariformes</taxon>
        <taxon>Sparidae</taxon>
        <taxon>Sparus</taxon>
    </lineage>
</organism>
<dbReference type="InParanoid" id="A0A671V090"/>
<dbReference type="Pfam" id="PF00059">
    <property type="entry name" value="Lectin_C"/>
    <property type="match status" value="1"/>
</dbReference>
<dbReference type="InterPro" id="IPR001304">
    <property type="entry name" value="C-type_lectin-like"/>
</dbReference>
<dbReference type="PROSITE" id="PS50041">
    <property type="entry name" value="C_TYPE_LECTIN_2"/>
    <property type="match status" value="1"/>
</dbReference>
<dbReference type="SUPFAM" id="SSF56436">
    <property type="entry name" value="C-type lectin-like"/>
    <property type="match status" value="1"/>
</dbReference>
<reference evidence="3" key="3">
    <citation type="submission" date="2025-09" db="UniProtKB">
        <authorList>
            <consortium name="Ensembl"/>
        </authorList>
    </citation>
    <scope>IDENTIFICATION</scope>
</reference>
<reference evidence="3" key="2">
    <citation type="submission" date="2025-08" db="UniProtKB">
        <authorList>
            <consortium name="Ensembl"/>
        </authorList>
    </citation>
    <scope>IDENTIFICATION</scope>
</reference>
<accession>A0A671V090</accession>
<evidence type="ECO:0000259" key="2">
    <source>
        <dbReference type="PROSITE" id="PS50041"/>
    </source>
</evidence>
<dbReference type="PANTHER" id="PTHR45784">
    <property type="entry name" value="C-TYPE LECTIN DOMAIN FAMILY 20 MEMBER A-RELATED"/>
    <property type="match status" value="1"/>
</dbReference>
<reference evidence="3" key="1">
    <citation type="submission" date="2021-04" db="EMBL/GenBank/DDBJ databases">
        <authorList>
            <consortium name="Wellcome Sanger Institute Data Sharing"/>
        </authorList>
    </citation>
    <scope>NUCLEOTIDE SEQUENCE [LARGE SCALE GENOMIC DNA]</scope>
</reference>
<feature type="domain" description="C-type lectin" evidence="2">
    <location>
        <begin position="76"/>
        <end position="172"/>
    </location>
</feature>
<evidence type="ECO:0000313" key="3">
    <source>
        <dbReference type="Ensembl" id="ENSSAUP00010019714.1"/>
    </source>
</evidence>
<name>A0A671V090_SPAAU</name>
<dbReference type="SMART" id="SM00034">
    <property type="entry name" value="CLECT"/>
    <property type="match status" value="1"/>
</dbReference>
<dbReference type="Proteomes" id="UP000472265">
    <property type="component" value="Chromosome 3"/>
</dbReference>
<sequence>MSLTLLSALLAVLNMYIKAKYEGFSCKIQHQTKVILAITCDPLHCVVVSVSAETLSNCQPQLTHVPFFPFCSLSEQGPSSFIAVASEMTWHKAQSHCRSKYTDLATVRTKSENDQLAQMVSKKHWIGLHRERWAYWSDHSPTSFTNWNTGQPDNSGAPVASCAIVDTTTGKWLKASKVLLETPSNPCSK</sequence>
<feature type="signal peptide" evidence="1">
    <location>
        <begin position="1"/>
        <end position="19"/>
    </location>
</feature>